<dbReference type="HOGENOM" id="CLU_034180_11_2_11"/>
<dbReference type="STRING" id="469371.Tbis_3288"/>
<dbReference type="SUPFAM" id="SSF103473">
    <property type="entry name" value="MFS general substrate transporter"/>
    <property type="match status" value="1"/>
</dbReference>
<feature type="transmembrane region" description="Helical" evidence="8">
    <location>
        <begin position="59"/>
        <end position="79"/>
    </location>
</feature>
<feature type="transmembrane region" description="Helical" evidence="8">
    <location>
        <begin position="153"/>
        <end position="174"/>
    </location>
</feature>
<evidence type="ECO:0000256" key="4">
    <source>
        <dbReference type="ARBA" id="ARBA00022692"/>
    </source>
</evidence>
<evidence type="ECO:0000256" key="6">
    <source>
        <dbReference type="ARBA" id="ARBA00023136"/>
    </source>
</evidence>
<dbReference type="InterPro" id="IPR036259">
    <property type="entry name" value="MFS_trans_sf"/>
</dbReference>
<comment type="subcellular location">
    <subcellularLocation>
        <location evidence="1">Cell membrane</location>
        <topology evidence="1">Multi-pass membrane protein</topology>
    </subcellularLocation>
</comment>
<feature type="transmembrane region" description="Helical" evidence="8">
    <location>
        <begin position="233"/>
        <end position="254"/>
    </location>
</feature>
<evidence type="ECO:0000256" key="5">
    <source>
        <dbReference type="ARBA" id="ARBA00022989"/>
    </source>
</evidence>
<keyword evidence="5 8" id="KW-1133">Transmembrane helix</keyword>
<dbReference type="EMBL" id="CP001874">
    <property type="protein sequence ID" value="ADG89978.1"/>
    <property type="molecule type" value="Genomic_DNA"/>
</dbReference>
<organism evidence="10 11">
    <name type="scientific">Thermobispora bispora (strain ATCC 19993 / DSM 43833 / CBS 139.67 / JCM 10125 / KCTC 9307 / NBRC 14880 / R51)</name>
    <dbReference type="NCBI Taxonomy" id="469371"/>
    <lineage>
        <taxon>Bacteria</taxon>
        <taxon>Bacillati</taxon>
        <taxon>Actinomycetota</taxon>
        <taxon>Actinomycetes</taxon>
        <taxon>Streptosporangiales</taxon>
        <taxon>Streptosporangiaceae</taxon>
        <taxon>Thermobispora</taxon>
    </lineage>
</organism>
<keyword evidence="4 8" id="KW-0812">Transmembrane</keyword>
<evidence type="ECO:0000256" key="2">
    <source>
        <dbReference type="ARBA" id="ARBA00022448"/>
    </source>
</evidence>
<evidence type="ECO:0000313" key="10">
    <source>
        <dbReference type="EMBL" id="ADG89978.1"/>
    </source>
</evidence>
<feature type="region of interest" description="Disordered" evidence="7">
    <location>
        <begin position="383"/>
        <end position="405"/>
    </location>
</feature>
<dbReference type="InterPro" id="IPR020846">
    <property type="entry name" value="MFS_dom"/>
</dbReference>
<gene>
    <name evidence="10" type="ordered locus">Tbis_3288</name>
</gene>
<feature type="domain" description="Major facilitator superfamily (MFS) profile" evidence="9">
    <location>
        <begin position="1"/>
        <end position="378"/>
    </location>
</feature>
<evidence type="ECO:0000313" key="11">
    <source>
        <dbReference type="Proteomes" id="UP000006640"/>
    </source>
</evidence>
<dbReference type="GO" id="GO:0005886">
    <property type="term" value="C:plasma membrane"/>
    <property type="evidence" value="ECO:0007669"/>
    <property type="project" value="UniProtKB-SubCell"/>
</dbReference>
<keyword evidence="11" id="KW-1185">Reference proteome</keyword>
<dbReference type="Pfam" id="PF05977">
    <property type="entry name" value="MFS_3"/>
    <property type="match status" value="1"/>
</dbReference>
<keyword evidence="2" id="KW-0813">Transport</keyword>
<dbReference type="AlphaFoldDB" id="D6Y916"/>
<evidence type="ECO:0000256" key="8">
    <source>
        <dbReference type="SAM" id="Phobius"/>
    </source>
</evidence>
<feature type="transmembrane region" description="Helical" evidence="8">
    <location>
        <begin position="202"/>
        <end position="227"/>
    </location>
</feature>
<feature type="transmembrane region" description="Helical" evidence="8">
    <location>
        <begin position="352"/>
        <end position="378"/>
    </location>
</feature>
<sequence>MISNVGTWMQRTAQDWLVLDLTRGSGSALGITVALQFLPVLLFGLWGGMIADRYPKRRVLIVAQSLMGLLALVMGVLVLSGTAQVWHVYVMAFLLGCVSCVEVPTRQSFVVEMVGRKDLPNAIALNSSSFNLARVVGPAVAGLLIHWLGTGPIYMLNAVSFAAVIAGLAMMRTAELHTPEPVKRAKGQLREGFRYVRRRPALLLPILVVGFMAIFMQSFSASIALMAREVFKAGASSFGIASSAFAIGALGGALLAARRVAPSRRFLLIGAICFGTFQIAAAIAPAYPAFLAVLLPAGMAMISVNTTANTMVQLGASPHMRGRVTGIYVLVLTGGAPIGAPLVGWLTELIGIRAAVATAGSLSVAGVGLALLLTRLIAGKTEGERKESAGEPVVRGPATAAEGAG</sequence>
<feature type="transmembrane region" description="Helical" evidence="8">
    <location>
        <begin position="290"/>
        <end position="312"/>
    </location>
</feature>
<dbReference type="PANTHER" id="PTHR23513:SF11">
    <property type="entry name" value="STAPHYLOFERRIN A TRANSPORTER"/>
    <property type="match status" value="1"/>
</dbReference>
<feature type="transmembrane region" description="Helical" evidence="8">
    <location>
        <begin position="266"/>
        <end position="284"/>
    </location>
</feature>
<dbReference type="InterPro" id="IPR010290">
    <property type="entry name" value="TM_effector"/>
</dbReference>
<dbReference type="eggNOG" id="COG0477">
    <property type="taxonomic scope" value="Bacteria"/>
</dbReference>
<accession>D6Y916</accession>
<reference evidence="10 11" key="1">
    <citation type="submission" date="2010-01" db="EMBL/GenBank/DDBJ databases">
        <title>The complete genome of Thermobispora bispora DSM 43833.</title>
        <authorList>
            <consortium name="US DOE Joint Genome Institute (JGI-PGF)"/>
            <person name="Lucas S."/>
            <person name="Copeland A."/>
            <person name="Lapidus A."/>
            <person name="Glavina del Rio T."/>
            <person name="Dalin E."/>
            <person name="Tice H."/>
            <person name="Bruce D."/>
            <person name="Goodwin L."/>
            <person name="Pitluck S."/>
            <person name="Kyrpides N."/>
            <person name="Mavromatis K."/>
            <person name="Ivanova N."/>
            <person name="Mikhailova N."/>
            <person name="Chertkov O."/>
            <person name="Brettin T."/>
            <person name="Detter J.C."/>
            <person name="Han C."/>
            <person name="Larimer F."/>
            <person name="Land M."/>
            <person name="Hauser L."/>
            <person name="Markowitz V."/>
            <person name="Cheng J.-F."/>
            <person name="Hugenholtz P."/>
            <person name="Woyke T."/>
            <person name="Wu D."/>
            <person name="Jando M."/>
            <person name="Schneider S."/>
            <person name="Klenk H.-P."/>
            <person name="Eisen J.A."/>
        </authorList>
    </citation>
    <scope>NUCLEOTIDE SEQUENCE [LARGE SCALE GENOMIC DNA]</scope>
    <source>
        <strain evidence="11">ATCC 19993 / DSM 43833 / CBS 139.67 / JCM 10125 / KCTC 9307 / NBRC 14880 / R51</strain>
    </source>
</reference>
<evidence type="ECO:0000256" key="7">
    <source>
        <dbReference type="SAM" id="MobiDB-lite"/>
    </source>
</evidence>
<dbReference type="KEGG" id="tbi:Tbis_3288"/>
<dbReference type="PANTHER" id="PTHR23513">
    <property type="entry name" value="INTEGRAL MEMBRANE EFFLUX PROTEIN-RELATED"/>
    <property type="match status" value="1"/>
</dbReference>
<name>D6Y916_THEBD</name>
<feature type="transmembrane region" description="Helical" evidence="8">
    <location>
        <begin position="26"/>
        <end position="47"/>
    </location>
</feature>
<evidence type="ECO:0000256" key="3">
    <source>
        <dbReference type="ARBA" id="ARBA00022475"/>
    </source>
</evidence>
<dbReference type="Proteomes" id="UP000006640">
    <property type="component" value="Chromosome"/>
</dbReference>
<feature type="transmembrane region" description="Helical" evidence="8">
    <location>
        <begin position="324"/>
        <end position="346"/>
    </location>
</feature>
<protein>
    <submittedName>
        <fullName evidence="10">Major facilitator superfamily MFS_1</fullName>
    </submittedName>
</protein>
<keyword evidence="3" id="KW-1003">Cell membrane</keyword>
<evidence type="ECO:0000259" key="9">
    <source>
        <dbReference type="PROSITE" id="PS50850"/>
    </source>
</evidence>
<dbReference type="Gene3D" id="1.20.1250.20">
    <property type="entry name" value="MFS general substrate transporter like domains"/>
    <property type="match status" value="1"/>
</dbReference>
<evidence type="ECO:0000256" key="1">
    <source>
        <dbReference type="ARBA" id="ARBA00004651"/>
    </source>
</evidence>
<dbReference type="GO" id="GO:0022857">
    <property type="term" value="F:transmembrane transporter activity"/>
    <property type="evidence" value="ECO:0007669"/>
    <property type="project" value="InterPro"/>
</dbReference>
<proteinExistence type="predicted"/>
<dbReference type="CDD" id="cd06173">
    <property type="entry name" value="MFS_MefA_like"/>
    <property type="match status" value="1"/>
</dbReference>
<keyword evidence="6 8" id="KW-0472">Membrane</keyword>
<dbReference type="PROSITE" id="PS50850">
    <property type="entry name" value="MFS"/>
    <property type="match status" value="1"/>
</dbReference>